<dbReference type="Proteomes" id="UP000275408">
    <property type="component" value="Unassembled WGS sequence"/>
</dbReference>
<comment type="caution">
    <text evidence="1">The sequence shown here is derived from an EMBL/GenBank/DDBJ whole genome shotgun (WGS) entry which is preliminary data.</text>
</comment>
<organism evidence="1 2">
    <name type="scientific">Pocillopora damicornis</name>
    <name type="common">Cauliflower coral</name>
    <name type="synonym">Millepora damicornis</name>
    <dbReference type="NCBI Taxonomy" id="46731"/>
    <lineage>
        <taxon>Eukaryota</taxon>
        <taxon>Metazoa</taxon>
        <taxon>Cnidaria</taxon>
        <taxon>Anthozoa</taxon>
        <taxon>Hexacorallia</taxon>
        <taxon>Scleractinia</taxon>
        <taxon>Astrocoeniina</taxon>
        <taxon>Pocilloporidae</taxon>
        <taxon>Pocillopora</taxon>
    </lineage>
</organism>
<name>A0A3M6UE87_POCDA</name>
<dbReference type="AlphaFoldDB" id="A0A3M6UE87"/>
<gene>
    <name evidence="1" type="ORF">pdam_00012202</name>
</gene>
<evidence type="ECO:0000313" key="2">
    <source>
        <dbReference type="Proteomes" id="UP000275408"/>
    </source>
</evidence>
<dbReference type="EMBL" id="RCHS01001707">
    <property type="protein sequence ID" value="RMX51886.1"/>
    <property type="molecule type" value="Genomic_DNA"/>
</dbReference>
<accession>A0A3M6UE87</accession>
<protein>
    <submittedName>
        <fullName evidence="1">Uncharacterized protein</fullName>
    </submittedName>
</protein>
<reference evidence="1 2" key="1">
    <citation type="journal article" date="2018" name="Sci. Rep.">
        <title>Comparative analysis of the Pocillopora damicornis genome highlights role of immune system in coral evolution.</title>
        <authorList>
            <person name="Cunning R."/>
            <person name="Bay R.A."/>
            <person name="Gillette P."/>
            <person name="Baker A.C."/>
            <person name="Traylor-Knowles N."/>
        </authorList>
    </citation>
    <scope>NUCLEOTIDE SEQUENCE [LARGE SCALE GENOMIC DNA]</scope>
    <source>
        <strain evidence="1">RSMAS</strain>
        <tissue evidence="1">Whole animal</tissue>
    </source>
</reference>
<evidence type="ECO:0000313" key="1">
    <source>
        <dbReference type="EMBL" id="RMX51886.1"/>
    </source>
</evidence>
<keyword evidence="2" id="KW-1185">Reference proteome</keyword>
<sequence>MILSHLCAKKINLEKYIAVTRNKEKEFRNKWKLFASSGIDSRSGNQSITYCLALNHLIILGKYFLYVNALNTITYQFDDFVSLVREKINLEKYTAVTRNKEKEFRNKWKFFLSL</sequence>
<proteinExistence type="predicted"/>